<evidence type="ECO:0000313" key="1">
    <source>
        <dbReference type="EMBL" id="AMU86013.1"/>
    </source>
</evidence>
<sequence length="89" mass="10180">MTGEIFIPSALNDKDLDQLLERVSFPLTKAEIIHNAELKGVSPSLLGLFHKLPSRFYRSKDELISQCVVRSVHYSEIGFNIRLDYQTKT</sequence>
<dbReference type="Pfam" id="PF11387">
    <property type="entry name" value="DUF2795"/>
    <property type="match status" value="1"/>
</dbReference>
<protein>
    <recommendedName>
        <fullName evidence="3">DUF2795 domain-containing protein</fullName>
    </recommendedName>
</protein>
<dbReference type="RefSeq" id="WP_034376819.1">
    <property type="nucleotide sequence ID" value="NZ_CP011127.1"/>
</dbReference>
<dbReference type="Proteomes" id="UP000076394">
    <property type="component" value="Chromosome"/>
</dbReference>
<dbReference type="PATRIC" id="fig|61435.8.peg.182"/>
<accession>A0A142V861</accession>
<evidence type="ECO:0008006" key="3">
    <source>
        <dbReference type="Google" id="ProtNLM"/>
    </source>
</evidence>
<proteinExistence type="predicted"/>
<reference evidence="1 2" key="1">
    <citation type="submission" date="2015-03" db="EMBL/GenBank/DDBJ databases">
        <title>Genomic characterization of Dehalococcoides mccartyi strain 11a5, an unusal plasmid-containing chloroethene dechlorinator.</title>
        <authorList>
            <person name="Zhao S."/>
            <person name="Ding C."/>
            <person name="He J."/>
        </authorList>
    </citation>
    <scope>NUCLEOTIDE SEQUENCE [LARGE SCALE GENOMIC DNA]</scope>
    <source>
        <strain evidence="1 2">11a5</strain>
    </source>
</reference>
<name>A0A142V861_9CHLR</name>
<dbReference type="InterPro" id="IPR021527">
    <property type="entry name" value="DUF2795"/>
</dbReference>
<gene>
    <name evidence="1" type="ORF">Dm11a5_0182</name>
</gene>
<organism evidence="1 2">
    <name type="scientific">Dehalococcoides mccartyi</name>
    <dbReference type="NCBI Taxonomy" id="61435"/>
    <lineage>
        <taxon>Bacteria</taxon>
        <taxon>Bacillati</taxon>
        <taxon>Chloroflexota</taxon>
        <taxon>Dehalococcoidia</taxon>
        <taxon>Dehalococcoidales</taxon>
        <taxon>Dehalococcoidaceae</taxon>
        <taxon>Dehalococcoides</taxon>
    </lineage>
</organism>
<dbReference type="EMBL" id="CP011127">
    <property type="protein sequence ID" value="AMU86013.1"/>
    <property type="molecule type" value="Genomic_DNA"/>
</dbReference>
<evidence type="ECO:0000313" key="2">
    <source>
        <dbReference type="Proteomes" id="UP000076394"/>
    </source>
</evidence>
<dbReference type="AlphaFoldDB" id="A0A142V861"/>